<gene>
    <name evidence="1" type="ORF">P0Y65_05885</name>
</gene>
<evidence type="ECO:0008006" key="3">
    <source>
        <dbReference type="Google" id="ProtNLM"/>
    </source>
</evidence>
<accession>A0AAJ5VVQ7</accession>
<name>A0AAJ5VVQ7_9HYPH</name>
<dbReference type="CDD" id="cd12215">
    <property type="entry name" value="ChiC_BD"/>
    <property type="match status" value="1"/>
</dbReference>
<dbReference type="Proteomes" id="UP001217476">
    <property type="component" value="Chromosome"/>
</dbReference>
<evidence type="ECO:0000313" key="1">
    <source>
        <dbReference type="EMBL" id="WEK05786.1"/>
    </source>
</evidence>
<dbReference type="AlphaFoldDB" id="A0AAJ5VVQ7"/>
<organism evidence="1 2">
    <name type="scientific">Candidatus Devosia phytovorans</name>
    <dbReference type="NCBI Taxonomy" id="3121372"/>
    <lineage>
        <taxon>Bacteria</taxon>
        <taxon>Pseudomonadati</taxon>
        <taxon>Pseudomonadota</taxon>
        <taxon>Alphaproteobacteria</taxon>
        <taxon>Hyphomicrobiales</taxon>
        <taxon>Devosiaceae</taxon>
        <taxon>Devosia</taxon>
    </lineage>
</organism>
<reference evidence="1" key="1">
    <citation type="submission" date="2023-03" db="EMBL/GenBank/DDBJ databases">
        <title>Andean soil-derived lignocellulolytic bacterial consortium as a source of novel taxa and putative plastic-active enzymes.</title>
        <authorList>
            <person name="Diaz-Garcia L."/>
            <person name="Chuvochina M."/>
            <person name="Feuerriegel G."/>
            <person name="Bunk B."/>
            <person name="Sproer C."/>
            <person name="Streit W.R."/>
            <person name="Rodriguez L.M."/>
            <person name="Overmann J."/>
            <person name="Jimenez D.J."/>
        </authorList>
    </citation>
    <scope>NUCLEOTIDE SEQUENCE</scope>
    <source>
        <strain evidence="1">MAG 4196</strain>
    </source>
</reference>
<proteinExistence type="predicted"/>
<dbReference type="EMBL" id="CP119312">
    <property type="protein sequence ID" value="WEK05786.1"/>
    <property type="molecule type" value="Genomic_DNA"/>
</dbReference>
<protein>
    <recommendedName>
        <fullName evidence="3">Chitin-binding type-3 domain-containing protein</fullName>
    </recommendedName>
</protein>
<dbReference type="Gene3D" id="2.10.10.20">
    <property type="entry name" value="Carbohydrate-binding module superfamily 5/12"/>
    <property type="match status" value="1"/>
</dbReference>
<evidence type="ECO:0000313" key="2">
    <source>
        <dbReference type="Proteomes" id="UP001217476"/>
    </source>
</evidence>
<sequence>MPLETWYSTGTVSVEGGSTTVTGTGLFWGEDAIMPGDLFADPAQPLVPPQRVKEVTGNAELELWAPWPGADMAADPYEIRYVGIIERSTAQTRKVLEQLGEISAYFDVQVNTLADRAAFDARPAGYRVLVSDVGDGRAEIFSKMSSVNADWSDGAPLGEIGPEGPRGPSGITWRNSWDSVTVYAAQDGVLYNGSSWRAKQASTNQAPPALPDIENTYWHLVSQAGANGTGTGDVVGPASSVSGRIALFSGTTGKLLSQAGLLITDLEPARTLATLAEAQAGTGTTTRGWTPQRIAQAILALSPPTDTSDLEFTVSQLAMLMADANNQAQFLGSNGNRFADSLDALTYVDVAGATNLDSSFSGLLKPSLAAGILIPRTTGIAIGNMTAAAGLSAAFDGATSQASGSCAGYTGVGTSNAAFIGKNYSASPQRISSAVVFGSNEAGLYAGADPAVVLNLRGKNGSAPTSATDGVLIGSLSFADTANESAGRTIVCTDLSTAWDYVFVQLTSNYAGNIGHVVAEVQFYPPGAPNNLSVRSAAFTAASVPARMKSLINVREVEAAVAGTDYLLDCSRDSGATWTPMALTERYTSGNLRVVETAETDVSGQPSGTSPRWRFRTLNNKNVELHDVYLYWS</sequence>